<gene>
    <name evidence="2" type="ORF">PDESU_06525</name>
</gene>
<dbReference type="AlphaFoldDB" id="A0A6C2UDK8"/>
<dbReference type="EMBL" id="CAAHFG010000005">
    <property type="protein sequence ID" value="VGO17923.1"/>
    <property type="molecule type" value="Genomic_DNA"/>
</dbReference>
<name>A0A6C2UDK8_PONDE</name>
<proteinExistence type="predicted"/>
<organism evidence="2 3">
    <name type="scientific">Pontiella desulfatans</name>
    <dbReference type="NCBI Taxonomy" id="2750659"/>
    <lineage>
        <taxon>Bacteria</taxon>
        <taxon>Pseudomonadati</taxon>
        <taxon>Kiritimatiellota</taxon>
        <taxon>Kiritimatiellia</taxon>
        <taxon>Kiritimatiellales</taxon>
        <taxon>Pontiellaceae</taxon>
        <taxon>Pontiella</taxon>
    </lineage>
</organism>
<protein>
    <recommendedName>
        <fullName evidence="1">Bacterial Pleckstrin homology domain-containing protein</fullName>
    </recommendedName>
</protein>
<keyword evidence="3" id="KW-1185">Reference proteome</keyword>
<accession>A0A6C2UDK8</accession>
<dbReference type="Pfam" id="PF10882">
    <property type="entry name" value="bPH_5"/>
    <property type="match status" value="1"/>
</dbReference>
<dbReference type="RefSeq" id="WP_222847395.1">
    <property type="nucleotide sequence ID" value="NZ_CAAHFG010000005.1"/>
</dbReference>
<sequence length="67" mass="7470">MKGSIRLCGNGGLFSFTGLYRNKKLGNYRVFVNDLNRAVVLRFSKRTTVVTPDDPAAFVERVKQGCS</sequence>
<dbReference type="Proteomes" id="UP000366872">
    <property type="component" value="Unassembled WGS sequence"/>
</dbReference>
<evidence type="ECO:0000313" key="2">
    <source>
        <dbReference type="EMBL" id="VGO17923.1"/>
    </source>
</evidence>
<feature type="domain" description="Bacterial Pleckstrin homology" evidence="1">
    <location>
        <begin position="3"/>
        <end position="64"/>
    </location>
</feature>
<evidence type="ECO:0000313" key="3">
    <source>
        <dbReference type="Proteomes" id="UP000366872"/>
    </source>
</evidence>
<reference evidence="2 3" key="1">
    <citation type="submission" date="2019-04" db="EMBL/GenBank/DDBJ databases">
        <authorList>
            <person name="Van Vliet M D."/>
        </authorList>
    </citation>
    <scope>NUCLEOTIDE SEQUENCE [LARGE SCALE GENOMIC DNA]</scope>
    <source>
        <strain evidence="2 3">F1</strain>
    </source>
</reference>
<dbReference type="InterPro" id="IPR027783">
    <property type="entry name" value="Bacterial_PH-related"/>
</dbReference>
<evidence type="ECO:0000259" key="1">
    <source>
        <dbReference type="Pfam" id="PF10882"/>
    </source>
</evidence>